<dbReference type="Gene3D" id="3.40.50.620">
    <property type="entry name" value="HUPs"/>
    <property type="match status" value="1"/>
</dbReference>
<dbReference type="GO" id="GO:0004810">
    <property type="term" value="F:CCA tRNA nucleotidyltransferase activity"/>
    <property type="evidence" value="ECO:0007669"/>
    <property type="project" value="InterPro"/>
</dbReference>
<dbReference type="AlphaFoldDB" id="A0A520KF46"/>
<evidence type="ECO:0000259" key="3">
    <source>
        <dbReference type="Pfam" id="PF02568"/>
    </source>
</evidence>
<evidence type="ECO:0000313" key="5">
    <source>
        <dbReference type="EMBL" id="TDA40513.1"/>
    </source>
</evidence>
<dbReference type="Pfam" id="PF02568">
    <property type="entry name" value="ThiI"/>
    <property type="match status" value="1"/>
</dbReference>
<comment type="caution">
    <text evidence="4">The sequence shown here is derived from an EMBL/GenBank/DDBJ whole genome shotgun (WGS) entry which is preliminary data.</text>
</comment>
<dbReference type="SUPFAM" id="SSF52402">
    <property type="entry name" value="Adenine nucleotide alpha hydrolases-like"/>
    <property type="match status" value="1"/>
</dbReference>
<dbReference type="GO" id="GO:0005829">
    <property type="term" value="C:cytosol"/>
    <property type="evidence" value="ECO:0007669"/>
    <property type="project" value="TreeGrafter"/>
</dbReference>
<reference evidence="4 6" key="2">
    <citation type="journal article" date="2019" name="Nat. Microbiol.">
        <title>Wide diversity of methane and short-chain alkane metabolisms in uncultured archaea.</title>
        <authorList>
            <person name="Borrel G."/>
            <person name="Adam P.S."/>
            <person name="McKay L.J."/>
            <person name="Chen L.X."/>
            <person name="Sierra-Garcia I.N."/>
            <person name="Sieber C.M."/>
            <person name="Letourneur Q."/>
            <person name="Ghozlane A."/>
            <person name="Andersen G.L."/>
            <person name="Li W.J."/>
            <person name="Hallam S.J."/>
            <person name="Muyzer G."/>
            <person name="de Oliveira V.M."/>
            <person name="Inskeep W.P."/>
            <person name="Banfield J.F."/>
            <person name="Gribaldo S."/>
        </authorList>
    </citation>
    <scope>NUCLEOTIDE SEQUENCE [LARGE SCALE GENOMIC DNA]</scope>
    <source>
        <strain evidence="4">Verst-YHS</strain>
    </source>
</reference>
<gene>
    <name evidence="5" type="ORF">DSO09_00110</name>
    <name evidence="4" type="ORF">EF809_03800</name>
</gene>
<dbReference type="EMBL" id="RXIH01000032">
    <property type="protein sequence ID" value="RZN55970.1"/>
    <property type="molecule type" value="Genomic_DNA"/>
</dbReference>
<name>A0A520KF46_9CREN</name>
<evidence type="ECO:0000313" key="4">
    <source>
        <dbReference type="EMBL" id="RZN55970.1"/>
    </source>
</evidence>
<dbReference type="InterPro" id="IPR020536">
    <property type="entry name" value="ThiI_AANH"/>
</dbReference>
<dbReference type="GO" id="GO:0052837">
    <property type="term" value="P:thiazole biosynthetic process"/>
    <property type="evidence" value="ECO:0007669"/>
    <property type="project" value="TreeGrafter"/>
</dbReference>
<dbReference type="GO" id="GO:0002937">
    <property type="term" value="P:tRNA 4-thiouridine biosynthesis"/>
    <property type="evidence" value="ECO:0007669"/>
    <property type="project" value="TreeGrafter"/>
</dbReference>
<accession>A0A520KF46</accession>
<evidence type="ECO:0000313" key="6">
    <source>
        <dbReference type="Proteomes" id="UP000316080"/>
    </source>
</evidence>
<dbReference type="Proteomes" id="UP000317265">
    <property type="component" value="Unassembled WGS sequence"/>
</dbReference>
<dbReference type="InterPro" id="IPR050102">
    <property type="entry name" value="tRNA_sulfurtransferase_ThiI"/>
</dbReference>
<dbReference type="PANTHER" id="PTHR43209">
    <property type="entry name" value="TRNA SULFURTRANSFERASE"/>
    <property type="match status" value="1"/>
</dbReference>
<dbReference type="PANTHER" id="PTHR43209:SF1">
    <property type="entry name" value="TRNA SULFURTRANSFERASE"/>
    <property type="match status" value="1"/>
</dbReference>
<protein>
    <recommendedName>
        <fullName evidence="3">Thil AANH domain-containing protein</fullName>
    </recommendedName>
</protein>
<feature type="domain" description="Thil AANH" evidence="3">
    <location>
        <begin position="3"/>
        <end position="189"/>
    </location>
</feature>
<dbReference type="EMBL" id="QNVI01000002">
    <property type="protein sequence ID" value="TDA40513.1"/>
    <property type="molecule type" value="Genomic_DNA"/>
</dbReference>
<evidence type="ECO:0000256" key="1">
    <source>
        <dbReference type="ARBA" id="ARBA00022741"/>
    </source>
</evidence>
<keyword evidence="2" id="KW-0067">ATP-binding</keyword>
<dbReference type="InterPro" id="IPR014729">
    <property type="entry name" value="Rossmann-like_a/b/a_fold"/>
</dbReference>
<proteinExistence type="predicted"/>
<evidence type="ECO:0000256" key="2">
    <source>
        <dbReference type="ARBA" id="ARBA00022840"/>
    </source>
</evidence>
<keyword evidence="1" id="KW-0547">Nucleotide-binding</keyword>
<reference evidence="5 7" key="1">
    <citation type="journal article" date="2019" name="Nat. Microbiol.">
        <title>Expanding anaerobic alkane metabolism in the domain of Archaea.</title>
        <authorList>
            <person name="Wang Y."/>
            <person name="Wegener G."/>
            <person name="Hou J."/>
            <person name="Wang F."/>
            <person name="Xiao X."/>
        </authorList>
    </citation>
    <scope>NUCLEOTIDE SEQUENCE [LARGE SCALE GENOMIC DNA]</scope>
    <source>
        <strain evidence="5">WYZ-LMO11</strain>
    </source>
</reference>
<dbReference type="GO" id="GO:0005524">
    <property type="term" value="F:ATP binding"/>
    <property type="evidence" value="ECO:0007669"/>
    <property type="project" value="UniProtKB-KW"/>
</dbReference>
<evidence type="ECO:0000313" key="7">
    <source>
        <dbReference type="Proteomes" id="UP000317265"/>
    </source>
</evidence>
<sequence length="206" mass="23744">MRAIYLISGGMDSSIATYFGIKKGWKPIFLYFDNYPFIDIENKSKVIEIIRYIMNITNEYGEIIVAPHGRDLSIIIEKCRRNLSCLLCKRMMYRKAERIAKIYNCDFIVTGEIIGEQASQTIRNLLVNDKVIDMPIIRPLLGVNKVEVELLVKKLGISKMLTTSSCRAASIKARTRVREEELIEEEKKIPIEELIEESIRGIQIIK</sequence>
<organism evidence="4 6">
    <name type="scientific">Thermoproteota archaeon</name>
    <dbReference type="NCBI Taxonomy" id="2056631"/>
    <lineage>
        <taxon>Archaea</taxon>
        <taxon>Thermoproteota</taxon>
    </lineage>
</organism>
<dbReference type="Proteomes" id="UP000316080">
    <property type="component" value="Unassembled WGS sequence"/>
</dbReference>